<organism evidence="2 3">
    <name type="scientific">Microvenator marinus</name>
    <dbReference type="NCBI Taxonomy" id="2600177"/>
    <lineage>
        <taxon>Bacteria</taxon>
        <taxon>Deltaproteobacteria</taxon>
        <taxon>Bradymonadales</taxon>
        <taxon>Microvenatoraceae</taxon>
        <taxon>Microvenator</taxon>
    </lineage>
</organism>
<evidence type="ECO:0000256" key="1">
    <source>
        <dbReference type="SAM" id="Phobius"/>
    </source>
</evidence>
<sequence>MKRVFRIAAVIYVLTLSALIVAYIHVSVVQVEVALHLQAPKVWYKDAPNALRGVIMDGPTGRMLTGARLNFTQGEESFSKGKSEGHGYVQMPIEAPKAGRLSANVRVEHTSIEPYTAPFEVEVAAGVPAWQWPKLKTRVVPEPGRSTEVKDPSHTGELRVEPMLASKELVRGLPNTVWFRVIDTAGAPVDARVEVEKLSGLQDLELPQTIIVQHGLFSLNLQPVTALKLEFKAVDGERMGESEVWLTSVAAQYVLRMQESFLTPEGSAKGHVQALTRQSGLLVDTYIDGHWQAASAFRVANHEGGIEVFHGPGRMARVQIYESFFGVGTAWDSRYVVLTDELGVKGCRDALRHALRLVDTAGQKVWAEAMMWRVGGFELRECNRVLEATLQLIPTNFEEPPVLLSTKAQDQEKLDAWIAEVQGRIMIAIVFALLIGFLFVVVLVVQGVAARRTQAMAMLEASDLEDGEDEIIERFGPLLFYTQVAILLGTVGLFGAGLVLILGLL</sequence>
<name>A0A5B8XVZ3_9DELT</name>
<feature type="transmembrane region" description="Helical" evidence="1">
    <location>
        <begin position="425"/>
        <end position="449"/>
    </location>
</feature>
<dbReference type="RefSeq" id="WP_146960551.1">
    <property type="nucleotide sequence ID" value="NZ_CP042467.1"/>
</dbReference>
<dbReference type="EMBL" id="CP042467">
    <property type="protein sequence ID" value="QED28273.1"/>
    <property type="molecule type" value="Genomic_DNA"/>
</dbReference>
<evidence type="ECO:0000313" key="2">
    <source>
        <dbReference type="EMBL" id="QED28273.1"/>
    </source>
</evidence>
<evidence type="ECO:0000313" key="3">
    <source>
        <dbReference type="Proteomes" id="UP000321595"/>
    </source>
</evidence>
<accession>A0A5B8XVZ3</accession>
<dbReference type="OrthoDB" id="5485014at2"/>
<protein>
    <submittedName>
        <fullName evidence="2">Uncharacterized protein</fullName>
    </submittedName>
</protein>
<dbReference type="AlphaFoldDB" id="A0A5B8XVZ3"/>
<gene>
    <name evidence="2" type="ORF">FRD01_13745</name>
</gene>
<dbReference type="Proteomes" id="UP000321595">
    <property type="component" value="Chromosome"/>
</dbReference>
<feature type="transmembrane region" description="Helical" evidence="1">
    <location>
        <begin position="478"/>
        <end position="504"/>
    </location>
</feature>
<keyword evidence="1" id="KW-0812">Transmembrane</keyword>
<proteinExistence type="predicted"/>
<keyword evidence="3" id="KW-1185">Reference proteome</keyword>
<dbReference type="KEGG" id="bbae:FRD01_13745"/>
<keyword evidence="1" id="KW-1133">Transmembrane helix</keyword>
<feature type="transmembrane region" description="Helical" evidence="1">
    <location>
        <begin position="7"/>
        <end position="26"/>
    </location>
</feature>
<reference evidence="2 3" key="1">
    <citation type="submission" date="2019-08" db="EMBL/GenBank/DDBJ databases">
        <authorList>
            <person name="Liang Q."/>
        </authorList>
    </citation>
    <scope>NUCLEOTIDE SEQUENCE [LARGE SCALE GENOMIC DNA]</scope>
    <source>
        <strain evidence="2 3">V1718</strain>
    </source>
</reference>
<keyword evidence="1" id="KW-0472">Membrane</keyword>